<dbReference type="GO" id="GO:0120147">
    <property type="term" value="F:formylglycine-generating oxidase activity"/>
    <property type="evidence" value="ECO:0007669"/>
    <property type="project" value="TreeGrafter"/>
</dbReference>
<dbReference type="InterPro" id="IPR051043">
    <property type="entry name" value="Sulfatase_Mod_Factor_Kinase"/>
</dbReference>
<dbReference type="InterPro" id="IPR016187">
    <property type="entry name" value="CTDL_fold"/>
</dbReference>
<gene>
    <name evidence="2" type="ORF">SAMN05446927_5137</name>
</gene>
<dbReference type="SUPFAM" id="SSF56436">
    <property type="entry name" value="C-type lectin-like"/>
    <property type="match status" value="1"/>
</dbReference>
<dbReference type="InterPro" id="IPR000157">
    <property type="entry name" value="TIR_dom"/>
</dbReference>
<dbReference type="EMBL" id="OCSU01000002">
    <property type="protein sequence ID" value="SOE81841.1"/>
    <property type="molecule type" value="Genomic_DNA"/>
</dbReference>
<dbReference type="Pfam" id="PF13676">
    <property type="entry name" value="TIR_2"/>
    <property type="match status" value="1"/>
</dbReference>
<organism evidence="2 3">
    <name type="scientific">Caballeronia arationis</name>
    <dbReference type="NCBI Taxonomy" id="1777142"/>
    <lineage>
        <taxon>Bacteria</taxon>
        <taxon>Pseudomonadati</taxon>
        <taxon>Pseudomonadota</taxon>
        <taxon>Betaproteobacteria</taxon>
        <taxon>Burkholderiales</taxon>
        <taxon>Burkholderiaceae</taxon>
        <taxon>Caballeronia</taxon>
    </lineage>
</organism>
<dbReference type="Proteomes" id="UP000219522">
    <property type="component" value="Unassembled WGS sequence"/>
</dbReference>
<evidence type="ECO:0000313" key="2">
    <source>
        <dbReference type="EMBL" id="SOE81841.1"/>
    </source>
</evidence>
<dbReference type="InterPro" id="IPR035897">
    <property type="entry name" value="Toll_tir_struct_dom_sf"/>
</dbReference>
<dbReference type="AlphaFoldDB" id="A0A7Z7IC38"/>
<dbReference type="PANTHER" id="PTHR23150">
    <property type="entry name" value="SULFATASE MODIFYING FACTOR 1, 2"/>
    <property type="match status" value="1"/>
</dbReference>
<dbReference type="PANTHER" id="PTHR23150:SF19">
    <property type="entry name" value="FORMYLGLYCINE-GENERATING ENZYME"/>
    <property type="match status" value="1"/>
</dbReference>
<evidence type="ECO:0000313" key="3">
    <source>
        <dbReference type="Proteomes" id="UP000219522"/>
    </source>
</evidence>
<dbReference type="Gene3D" id="3.90.1580.10">
    <property type="entry name" value="paralog of FGE (formylglycine-generating enzyme)"/>
    <property type="match status" value="1"/>
</dbReference>
<sequence>MVFVSYARVDRSLATKLAQALAQKGVGCMLDPELIEGDPFWRETIAQRFPDCDLMIGLHSPFALASPWVQQEQDAFPGRKMWLAVDSPPVATVAELIPRDQALSAILAALPHRRQQPCATSRPAPRSSLKNERMALARDENSTLESFQRSCSSSLRRNLEITGEVARTGDGFMVLRRLPAFSKRDVYLGVLPVTNAQYREFLRASGYPEPPTWKRAGFRADDAPVTGVNWFEACAFAHWVGGSLPTEAEWVAAATGCDPSRSHATATGEIGDALACFGKPFGAACPAAATAHPPNPEGYYGMCGNTWDWCADVWDSHRVIRGGSCMDSADFCTTRTRYRNAPVDRDCSVGFRVKIELDVSRHRQGGLR</sequence>
<dbReference type="SUPFAM" id="SSF52200">
    <property type="entry name" value="Toll/Interleukin receptor TIR domain"/>
    <property type="match status" value="1"/>
</dbReference>
<reference evidence="2 3" key="1">
    <citation type="submission" date="2017-09" db="EMBL/GenBank/DDBJ databases">
        <authorList>
            <person name="Varghese N."/>
            <person name="Submissions S."/>
        </authorList>
    </citation>
    <scope>NUCLEOTIDE SEQUENCE [LARGE SCALE GENOMIC DNA]</scope>
    <source>
        <strain evidence="2 3">OK806</strain>
    </source>
</reference>
<name>A0A7Z7IC38_9BURK</name>
<dbReference type="RefSeq" id="WP_062638785.1">
    <property type="nucleotide sequence ID" value="NZ_FCOG02000040.1"/>
</dbReference>
<dbReference type="InterPro" id="IPR042095">
    <property type="entry name" value="SUMF_sf"/>
</dbReference>
<dbReference type="InterPro" id="IPR005532">
    <property type="entry name" value="SUMF_dom"/>
</dbReference>
<dbReference type="OrthoDB" id="9768004at2"/>
<dbReference type="PROSITE" id="PS50104">
    <property type="entry name" value="TIR"/>
    <property type="match status" value="1"/>
</dbReference>
<proteinExistence type="predicted"/>
<dbReference type="Pfam" id="PF03781">
    <property type="entry name" value="FGE-sulfatase"/>
    <property type="match status" value="1"/>
</dbReference>
<evidence type="ECO:0000259" key="1">
    <source>
        <dbReference type="PROSITE" id="PS50104"/>
    </source>
</evidence>
<protein>
    <submittedName>
        <fullName evidence="2">Formylglycine-generating enzyme, required for sulfatase activity, contains SUMF1/FGE domain</fullName>
    </submittedName>
</protein>
<comment type="caution">
    <text evidence="2">The sequence shown here is derived from an EMBL/GenBank/DDBJ whole genome shotgun (WGS) entry which is preliminary data.</text>
</comment>
<dbReference type="GO" id="GO:0007165">
    <property type="term" value="P:signal transduction"/>
    <property type="evidence" value="ECO:0007669"/>
    <property type="project" value="InterPro"/>
</dbReference>
<feature type="domain" description="TIR" evidence="1">
    <location>
        <begin position="1"/>
        <end position="155"/>
    </location>
</feature>
<dbReference type="Gene3D" id="3.40.50.10140">
    <property type="entry name" value="Toll/interleukin-1 receptor homology (TIR) domain"/>
    <property type="match status" value="1"/>
</dbReference>
<accession>A0A7Z7IC38</accession>
<keyword evidence="3" id="KW-1185">Reference proteome</keyword>